<feature type="compositionally biased region" description="Polar residues" evidence="1">
    <location>
        <begin position="545"/>
        <end position="560"/>
    </location>
</feature>
<accession>A0A6A5ZRQ1</accession>
<gene>
    <name evidence="2" type="ORF">BDV96DRAFT_641038</name>
</gene>
<reference evidence="2" key="1">
    <citation type="journal article" date="2020" name="Stud. Mycol.">
        <title>101 Dothideomycetes genomes: a test case for predicting lifestyles and emergence of pathogens.</title>
        <authorList>
            <person name="Haridas S."/>
            <person name="Albert R."/>
            <person name="Binder M."/>
            <person name="Bloem J."/>
            <person name="Labutti K."/>
            <person name="Salamov A."/>
            <person name="Andreopoulos B."/>
            <person name="Baker S."/>
            <person name="Barry K."/>
            <person name="Bills G."/>
            <person name="Bluhm B."/>
            <person name="Cannon C."/>
            <person name="Castanera R."/>
            <person name="Culley D."/>
            <person name="Daum C."/>
            <person name="Ezra D."/>
            <person name="Gonzalez J."/>
            <person name="Henrissat B."/>
            <person name="Kuo A."/>
            <person name="Liang C."/>
            <person name="Lipzen A."/>
            <person name="Lutzoni F."/>
            <person name="Magnuson J."/>
            <person name="Mondo S."/>
            <person name="Nolan M."/>
            <person name="Ohm R."/>
            <person name="Pangilinan J."/>
            <person name="Park H.-J."/>
            <person name="Ramirez L."/>
            <person name="Alfaro M."/>
            <person name="Sun H."/>
            <person name="Tritt A."/>
            <person name="Yoshinaga Y."/>
            <person name="Zwiers L.-H."/>
            <person name="Turgeon B."/>
            <person name="Goodwin S."/>
            <person name="Spatafora J."/>
            <person name="Crous P."/>
            <person name="Grigoriev I."/>
        </authorList>
    </citation>
    <scope>NUCLEOTIDE SEQUENCE</scope>
    <source>
        <strain evidence="2">CBS 627.86</strain>
    </source>
</reference>
<evidence type="ECO:0000313" key="3">
    <source>
        <dbReference type="Proteomes" id="UP000799770"/>
    </source>
</evidence>
<feature type="compositionally biased region" description="Acidic residues" evidence="1">
    <location>
        <begin position="394"/>
        <end position="405"/>
    </location>
</feature>
<evidence type="ECO:0000313" key="2">
    <source>
        <dbReference type="EMBL" id="KAF2121654.1"/>
    </source>
</evidence>
<dbReference type="AlphaFoldDB" id="A0A6A5ZRQ1"/>
<feature type="compositionally biased region" description="Basic residues" evidence="1">
    <location>
        <begin position="476"/>
        <end position="491"/>
    </location>
</feature>
<proteinExistence type="predicted"/>
<feature type="compositionally biased region" description="Polar residues" evidence="1">
    <location>
        <begin position="525"/>
        <end position="538"/>
    </location>
</feature>
<dbReference type="Proteomes" id="UP000799770">
    <property type="component" value="Unassembled WGS sequence"/>
</dbReference>
<keyword evidence="3" id="KW-1185">Reference proteome</keyword>
<organism evidence="2 3">
    <name type="scientific">Lophiotrema nucula</name>
    <dbReference type="NCBI Taxonomy" id="690887"/>
    <lineage>
        <taxon>Eukaryota</taxon>
        <taxon>Fungi</taxon>
        <taxon>Dikarya</taxon>
        <taxon>Ascomycota</taxon>
        <taxon>Pezizomycotina</taxon>
        <taxon>Dothideomycetes</taxon>
        <taxon>Pleosporomycetidae</taxon>
        <taxon>Pleosporales</taxon>
        <taxon>Lophiotremataceae</taxon>
        <taxon>Lophiotrema</taxon>
    </lineage>
</organism>
<feature type="compositionally biased region" description="Basic and acidic residues" evidence="1">
    <location>
        <begin position="565"/>
        <end position="577"/>
    </location>
</feature>
<dbReference type="EMBL" id="ML977312">
    <property type="protein sequence ID" value="KAF2121654.1"/>
    <property type="molecule type" value="Genomic_DNA"/>
</dbReference>
<name>A0A6A5ZRQ1_9PLEO</name>
<feature type="region of interest" description="Disordered" evidence="1">
    <location>
        <begin position="309"/>
        <end position="594"/>
    </location>
</feature>
<sequence>MPKDKDFHDAKAIREYLKKKTKWKGIPYQDQLKWTVEKIPPKKRYLRLGIGDNASIPVYASFEPHGTHINILRYAEIRNGSKRILTWAELAKIRLYTPFRYLYTAPESPESLMRVFIKACFMNAGYTKGYSVGNVQMTIRWLRKAFEVIDHAEEEKTAKPIDCMRSLGYHRSRPIRTLQILKDNPSLLSPSRSTRKSPTPERPRPKSPPSRWTRTGTPAPRPQAAPKTKYTSEDDIQESLRREIVSCERRRPTRPPIHRRTANLAREDKRDQNSLAVNTVSLPEEQHISPPISKRRRLDFTQLPSPVSSAIDTDVDSDDGFCGVDDGVEWSTPYRPPRSISTVPTEDTRSCPGAGVHDVEDEGIDVSNGSSSPHSIEILEGAPSEEQHNHEQEEMQMDQEQEEAAEPSPELQNAGEAGLRREADSTTPTKVINGWTVLRSPKRKLSELNEVMDDDANSSSTHEENQPTSSGSSRPIVKRALHVAISRRRSRRPDQAGAESKHNTWKAVPSEITDDVEMSDGFSGEQRNVKSNRINVSTLEDEGSQDQGSTDGRASRIPNSEQEECSTRDDISTREQIESDLGAAEKNIEVSSTS</sequence>
<protein>
    <submittedName>
        <fullName evidence="2">Uncharacterized protein</fullName>
    </submittedName>
</protein>
<evidence type="ECO:0000256" key="1">
    <source>
        <dbReference type="SAM" id="MobiDB-lite"/>
    </source>
</evidence>
<feature type="region of interest" description="Disordered" evidence="1">
    <location>
        <begin position="181"/>
        <end position="238"/>
    </location>
</feature>